<feature type="signal peptide" evidence="1">
    <location>
        <begin position="1"/>
        <end position="21"/>
    </location>
</feature>
<organism evidence="2 3">
    <name type="scientific">Atta colombica</name>
    <dbReference type="NCBI Taxonomy" id="520822"/>
    <lineage>
        <taxon>Eukaryota</taxon>
        <taxon>Metazoa</taxon>
        <taxon>Ecdysozoa</taxon>
        <taxon>Arthropoda</taxon>
        <taxon>Hexapoda</taxon>
        <taxon>Insecta</taxon>
        <taxon>Pterygota</taxon>
        <taxon>Neoptera</taxon>
        <taxon>Endopterygota</taxon>
        <taxon>Hymenoptera</taxon>
        <taxon>Apocrita</taxon>
        <taxon>Aculeata</taxon>
        <taxon>Formicoidea</taxon>
        <taxon>Formicidae</taxon>
        <taxon>Myrmicinae</taxon>
        <taxon>Atta</taxon>
    </lineage>
</organism>
<evidence type="ECO:0000313" key="3">
    <source>
        <dbReference type="Proteomes" id="UP000078540"/>
    </source>
</evidence>
<dbReference type="AlphaFoldDB" id="A0A195BQG4"/>
<feature type="chain" id="PRO_5008269597" evidence="1">
    <location>
        <begin position="22"/>
        <end position="397"/>
    </location>
</feature>
<gene>
    <name evidence="2" type="ORF">ALC53_02598</name>
</gene>
<dbReference type="Proteomes" id="UP000078540">
    <property type="component" value="Unassembled WGS sequence"/>
</dbReference>
<dbReference type="EMBL" id="KQ976423">
    <property type="protein sequence ID" value="KYM88833.1"/>
    <property type="molecule type" value="Genomic_DNA"/>
</dbReference>
<keyword evidence="1" id="KW-0732">Signal</keyword>
<dbReference type="InterPro" id="IPR019651">
    <property type="entry name" value="Glutamate_DH_NAD-spec"/>
</dbReference>
<sequence length="397" mass="45759">MKYIFLHFIFLFIHSISKCSCGWFINYTKNIQSSNLTSIFRCLSLRIIKIRWYSDNSILYWNGVVLEPSAFSITLACLPSITATQEKVVPRSIPITAPFTPSDLLKIKMNLKSSISSTVGFKKAFTKREIGIHSRVGFKIGVIMKLICDRNLSRCTIAKISAKLNRKRGVSSLTCNDATPVKTRNTRTPRASHGASISTTRQWISALQTKRVLTNNVCIRNEMEIIMNSSFSLHENGSFRIKALGCIHCNLSPLRHKICAIVLFRISSNCFIVNEPGVFPFSYQYLSPVLKINRILNVLFQVDYSDKFILCRIHNKEKIIYIYLNEYFGTFALINKGMLVQVQNQKLVLLKVLQLPNLYPLHFYKLYKQKYIIRIIKFLDLLKTFSRSFEINNYCKI</sequence>
<protein>
    <submittedName>
        <fullName evidence="2">Uncharacterized protein</fullName>
    </submittedName>
</protein>
<evidence type="ECO:0000256" key="1">
    <source>
        <dbReference type="SAM" id="SignalP"/>
    </source>
</evidence>
<name>A0A195BQG4_9HYME</name>
<accession>A0A195BQG4</accession>
<keyword evidence="3" id="KW-1185">Reference proteome</keyword>
<reference evidence="2 3" key="1">
    <citation type="submission" date="2015-09" db="EMBL/GenBank/DDBJ databases">
        <title>Atta colombica WGS genome.</title>
        <authorList>
            <person name="Nygaard S."/>
            <person name="Hu H."/>
            <person name="Boomsma J."/>
            <person name="Zhang G."/>
        </authorList>
    </citation>
    <scope>NUCLEOTIDE SEQUENCE [LARGE SCALE GENOMIC DNA]</scope>
    <source>
        <strain evidence="2">Treedump-2</strain>
        <tissue evidence="2">Whole body</tissue>
    </source>
</reference>
<proteinExistence type="predicted"/>
<evidence type="ECO:0000313" key="2">
    <source>
        <dbReference type="EMBL" id="KYM88833.1"/>
    </source>
</evidence>
<dbReference type="Pfam" id="PF10712">
    <property type="entry name" value="NAD-GH"/>
    <property type="match status" value="1"/>
</dbReference>